<name>A0A5F1YAB8_9LEPT</name>
<feature type="non-terminal residue" evidence="2">
    <location>
        <position position="88"/>
    </location>
</feature>
<dbReference type="AlphaFoldDB" id="A0A5F1YAB8"/>
<dbReference type="PANTHER" id="PTHR11092">
    <property type="entry name" value="SUGAR NUCLEOTIDE EPIMERASE RELATED"/>
    <property type="match status" value="1"/>
</dbReference>
<organism evidence="2 3">
    <name type="scientific">Leptospira gomenensis</name>
    <dbReference type="NCBI Taxonomy" id="2484974"/>
    <lineage>
        <taxon>Bacteria</taxon>
        <taxon>Pseudomonadati</taxon>
        <taxon>Spirochaetota</taxon>
        <taxon>Spirochaetia</taxon>
        <taxon>Leptospirales</taxon>
        <taxon>Leptospiraceae</taxon>
        <taxon>Leptospira</taxon>
    </lineage>
</organism>
<feature type="domain" description="NAD-dependent epimerase/dehydratase" evidence="1">
    <location>
        <begin position="5"/>
        <end position="80"/>
    </location>
</feature>
<dbReference type="RefSeq" id="WP_135736179.1">
    <property type="nucleotide sequence ID" value="NZ_RQFA01000046.1"/>
</dbReference>
<keyword evidence="3" id="KW-1185">Reference proteome</keyword>
<dbReference type="PANTHER" id="PTHR11092:SF0">
    <property type="entry name" value="EPIMERASE FAMILY PROTEIN SDR39U1"/>
    <property type="match status" value="1"/>
</dbReference>
<dbReference type="Gene3D" id="3.40.50.720">
    <property type="entry name" value="NAD(P)-binding Rossmann-like Domain"/>
    <property type="match status" value="1"/>
</dbReference>
<evidence type="ECO:0000313" key="2">
    <source>
        <dbReference type="EMBL" id="TGK33259.1"/>
    </source>
</evidence>
<dbReference type="InterPro" id="IPR036291">
    <property type="entry name" value="NAD(P)-bd_dom_sf"/>
</dbReference>
<dbReference type="EMBL" id="RQFA01000046">
    <property type="protein sequence ID" value="TGK33259.1"/>
    <property type="molecule type" value="Genomic_DNA"/>
</dbReference>
<reference evidence="2" key="1">
    <citation type="journal article" date="2019" name="PLoS Negl. Trop. Dis.">
        <title>Revisiting the worldwide diversity of Leptospira species in the environment.</title>
        <authorList>
            <person name="Vincent A.T."/>
            <person name="Schiettekatte O."/>
            <person name="Bourhy P."/>
            <person name="Veyrier F.J."/>
            <person name="Picardeau M."/>
        </authorList>
    </citation>
    <scope>NUCLEOTIDE SEQUENCE [LARGE SCALE GENOMIC DNA]</scope>
    <source>
        <strain evidence="2">201800299</strain>
    </source>
</reference>
<proteinExistence type="predicted"/>
<accession>A0A5F1YAB8</accession>
<dbReference type="Proteomes" id="UP000298277">
    <property type="component" value="Unassembled WGS sequence"/>
</dbReference>
<gene>
    <name evidence="2" type="ORF">EHQ17_10680</name>
</gene>
<evidence type="ECO:0000313" key="3">
    <source>
        <dbReference type="Proteomes" id="UP000298277"/>
    </source>
</evidence>
<comment type="caution">
    <text evidence="2">The sequence shown here is derived from an EMBL/GenBank/DDBJ whole genome shotgun (WGS) entry which is preliminary data.</text>
</comment>
<sequence length="88" mass="9496">MKIGIAGGTGLIGSALALRLIERGEYVRVFSRSSKLPSIFVGKTGIEIKSNLFLKEDIEDLDGIINLAGSPIVGRHWNESAKNLIRSS</sequence>
<evidence type="ECO:0000259" key="1">
    <source>
        <dbReference type="Pfam" id="PF01370"/>
    </source>
</evidence>
<protein>
    <submittedName>
        <fullName evidence="2">NAD-dependent epimerase/dehydratase family protein</fullName>
    </submittedName>
</protein>
<dbReference type="InterPro" id="IPR001509">
    <property type="entry name" value="Epimerase_deHydtase"/>
</dbReference>
<dbReference type="Pfam" id="PF01370">
    <property type="entry name" value="Epimerase"/>
    <property type="match status" value="1"/>
</dbReference>
<dbReference type="SUPFAM" id="SSF51735">
    <property type="entry name" value="NAD(P)-binding Rossmann-fold domains"/>
    <property type="match status" value="1"/>
</dbReference>